<evidence type="ECO:0000313" key="3">
    <source>
        <dbReference type="Proteomes" id="UP001497516"/>
    </source>
</evidence>
<keyword evidence="3" id="KW-1185">Reference proteome</keyword>
<protein>
    <submittedName>
        <fullName evidence="2">Uncharacterized protein</fullName>
    </submittedName>
</protein>
<dbReference type="AlphaFoldDB" id="A0AAV2F200"/>
<accession>A0AAV2F200</accession>
<dbReference type="EMBL" id="OZ034819">
    <property type="protein sequence ID" value="CAL1392268.1"/>
    <property type="molecule type" value="Genomic_DNA"/>
</dbReference>
<proteinExistence type="predicted"/>
<evidence type="ECO:0000313" key="2">
    <source>
        <dbReference type="EMBL" id="CAL1392268.1"/>
    </source>
</evidence>
<evidence type="ECO:0000256" key="1">
    <source>
        <dbReference type="SAM" id="MobiDB-lite"/>
    </source>
</evidence>
<gene>
    <name evidence="2" type="ORF">LTRI10_LOCUS32930</name>
</gene>
<feature type="compositionally biased region" description="Basic residues" evidence="1">
    <location>
        <begin position="29"/>
        <end position="40"/>
    </location>
</feature>
<sequence>MRSSTHREGWFWEIEEEEIQRQGEASFLQRRKKERRRSRTPQKGICGGDKRHRCYSVSRGVEEETRSRRQRKLLSVSTGGRSTTANRERQRQRDVIDAADVSGHSPTRLSHLAILVVAIDPPSPKEKLDPPEKAGYEILKQKKAGFWRKLGLGGLN</sequence>
<organism evidence="2 3">
    <name type="scientific">Linum trigynum</name>
    <dbReference type="NCBI Taxonomy" id="586398"/>
    <lineage>
        <taxon>Eukaryota</taxon>
        <taxon>Viridiplantae</taxon>
        <taxon>Streptophyta</taxon>
        <taxon>Embryophyta</taxon>
        <taxon>Tracheophyta</taxon>
        <taxon>Spermatophyta</taxon>
        <taxon>Magnoliopsida</taxon>
        <taxon>eudicotyledons</taxon>
        <taxon>Gunneridae</taxon>
        <taxon>Pentapetalae</taxon>
        <taxon>rosids</taxon>
        <taxon>fabids</taxon>
        <taxon>Malpighiales</taxon>
        <taxon>Linaceae</taxon>
        <taxon>Linum</taxon>
    </lineage>
</organism>
<reference evidence="2 3" key="1">
    <citation type="submission" date="2024-04" db="EMBL/GenBank/DDBJ databases">
        <authorList>
            <person name="Fracassetti M."/>
        </authorList>
    </citation>
    <scope>NUCLEOTIDE SEQUENCE [LARGE SCALE GENOMIC DNA]</scope>
</reference>
<name>A0AAV2F200_9ROSI</name>
<feature type="region of interest" description="Disordered" evidence="1">
    <location>
        <begin position="27"/>
        <end position="91"/>
    </location>
</feature>
<feature type="compositionally biased region" description="Polar residues" evidence="1">
    <location>
        <begin position="75"/>
        <end position="85"/>
    </location>
</feature>
<dbReference type="Proteomes" id="UP001497516">
    <property type="component" value="Chromosome 6"/>
</dbReference>